<keyword evidence="6" id="KW-0675">Receptor</keyword>
<dbReference type="SUPFAM" id="SSF52540">
    <property type="entry name" value="P-loop containing nucleoside triphosphate hydrolases"/>
    <property type="match status" value="1"/>
</dbReference>
<comment type="caution">
    <text evidence="10">The sequence shown here is derived from an EMBL/GenBank/DDBJ whole genome shotgun (WGS) entry which is preliminary data.</text>
</comment>
<dbReference type="SUPFAM" id="SSF53850">
    <property type="entry name" value="Periplasmic binding protein-like II"/>
    <property type="match status" value="1"/>
</dbReference>
<dbReference type="AlphaFoldDB" id="A0A835H1F0"/>
<dbReference type="GO" id="GO:0004930">
    <property type="term" value="F:G protein-coupled receptor activity"/>
    <property type="evidence" value="ECO:0007669"/>
    <property type="project" value="InterPro"/>
</dbReference>
<sequence length="616" mass="69177">MGKGVYGTFCSSPVNYDNCFYAIWKIKANILLWSKEHLRLKNPLISNVYGTKAIATDLLESSKVQAIIGPQKSEHTEFIADLGYKVHIPIISFSATIPSIYSRSPYFVRTAPDEQSQVKAIASSTQAFEWRKVILIHENSDYGNRLVPDLINAFQDINTRIIYRSFISPFATEDQIIEELQKLMIMQTSVFIVHMSAPFGVKFFLKAKDLGMMNEGYVWILTSGLMNVLDVLEPTVLDSMQGALGVVPYIARSEKLDNFNTRWKRESFIGKEMINFGLWAYDTIWALAMAAERVGDMKPNSLRLESDGNFIDVLGVSQTGPKLLEEILKIKFEGLSGEFHVVNGQLQPSAFRILNVVGKGGRDVGFWTSKHGILRDLMNLNSEGPYSTSAEHFRVIIWPGESTTVPKDWAIPMNGKKLRIGVPVPEGFSELVNVEKDPYTNSTRVSGYCIDVFKYAIESLPYTLLCEFAPFQREDGKSAGSYNDLIYQVHLKELNVIQHLALTKFEKDNNIVQEAIALESRETLAPDVLANESEVVQKVMPCMKSGIIGRTGSGKTTLIQTVFCLVEPTAAGQIWLIKGLSNYSSMKVVMYCKPHFAQLFKESANFNWNFQSHVPS</sequence>
<keyword evidence="3" id="KW-0812">Transmembrane</keyword>
<dbReference type="InterPro" id="IPR000337">
    <property type="entry name" value="GPCR_3"/>
</dbReference>
<evidence type="ECO:0000256" key="1">
    <source>
        <dbReference type="ARBA" id="ARBA00004141"/>
    </source>
</evidence>
<keyword evidence="5" id="KW-0472">Membrane</keyword>
<evidence type="ECO:0000313" key="10">
    <source>
        <dbReference type="EMBL" id="KAF9588973.1"/>
    </source>
</evidence>
<dbReference type="CDD" id="cd19990">
    <property type="entry name" value="PBP1_GABAb_receptor_plant"/>
    <property type="match status" value="1"/>
</dbReference>
<evidence type="ECO:0000256" key="6">
    <source>
        <dbReference type="ARBA" id="ARBA00023170"/>
    </source>
</evidence>
<gene>
    <name evidence="10" type="ORF">IFM89_017652</name>
</gene>
<dbReference type="InterPro" id="IPR044440">
    <property type="entry name" value="GABAb_receptor_plant_PBP1"/>
</dbReference>
<comment type="function">
    <text evidence="8">Glutamate-gated receptor that probably acts as a non-selective cation channel. May be involved in light-signal transduction and calcium homeostasis via the regulation of calcium influx into cells.</text>
</comment>
<keyword evidence="7" id="KW-0325">Glycoprotein</keyword>
<dbReference type="Proteomes" id="UP000631114">
    <property type="component" value="Unassembled WGS sequence"/>
</dbReference>
<evidence type="ECO:0000313" key="11">
    <source>
        <dbReference type="Proteomes" id="UP000631114"/>
    </source>
</evidence>
<proteinExistence type="predicted"/>
<dbReference type="OrthoDB" id="5984008at2759"/>
<comment type="subunit">
    <text evidence="2">May form heteromers.</text>
</comment>
<keyword evidence="4" id="KW-1133">Transmembrane helix</keyword>
<dbReference type="Gene3D" id="3.40.50.300">
    <property type="entry name" value="P-loop containing nucleotide triphosphate hydrolases"/>
    <property type="match status" value="1"/>
</dbReference>
<dbReference type="SUPFAM" id="SSF57716">
    <property type="entry name" value="Glucocorticoid receptor-like (DNA-binding domain)"/>
    <property type="match status" value="1"/>
</dbReference>
<dbReference type="PRINTS" id="PR00248">
    <property type="entry name" value="GPCRMGR"/>
</dbReference>
<dbReference type="InterPro" id="IPR027417">
    <property type="entry name" value="P-loop_NTPase"/>
</dbReference>
<dbReference type="PANTHER" id="PTHR34836:SF1">
    <property type="entry name" value="OS09G0428600 PROTEIN"/>
    <property type="match status" value="1"/>
</dbReference>
<evidence type="ECO:0000256" key="8">
    <source>
        <dbReference type="ARBA" id="ARBA00049638"/>
    </source>
</evidence>
<dbReference type="InterPro" id="IPR015683">
    <property type="entry name" value="Ionotropic_Glu_rcpt"/>
</dbReference>
<evidence type="ECO:0000256" key="3">
    <source>
        <dbReference type="ARBA" id="ARBA00022692"/>
    </source>
</evidence>
<evidence type="ECO:0000256" key="7">
    <source>
        <dbReference type="ARBA" id="ARBA00023180"/>
    </source>
</evidence>
<protein>
    <recommendedName>
        <fullName evidence="9">Receptor ligand binding region domain-containing protein</fullName>
    </recommendedName>
</protein>
<reference evidence="10 11" key="1">
    <citation type="submission" date="2020-10" db="EMBL/GenBank/DDBJ databases">
        <title>The Coptis chinensis genome and diversification of protoberbering-type alkaloids.</title>
        <authorList>
            <person name="Wang B."/>
            <person name="Shu S."/>
            <person name="Song C."/>
            <person name="Liu Y."/>
        </authorList>
    </citation>
    <scope>NUCLEOTIDE SEQUENCE [LARGE SCALE GENOMIC DNA]</scope>
    <source>
        <strain evidence="10">HL-2020</strain>
        <tissue evidence="10">Leaf</tissue>
    </source>
</reference>
<accession>A0A835H1F0</accession>
<feature type="domain" description="Receptor ligand binding region" evidence="9">
    <location>
        <begin position="50"/>
        <end position="358"/>
    </location>
</feature>
<dbReference type="FunFam" id="3.40.50.2300:FF:000310">
    <property type="entry name" value="Glutamate receptor"/>
    <property type="match status" value="1"/>
</dbReference>
<dbReference type="SUPFAM" id="SSF53822">
    <property type="entry name" value="Periplasmic binding protein-like I"/>
    <property type="match status" value="1"/>
</dbReference>
<evidence type="ECO:0000259" key="9">
    <source>
        <dbReference type="Pfam" id="PF01094"/>
    </source>
</evidence>
<dbReference type="InterPro" id="IPR028082">
    <property type="entry name" value="Peripla_BP_I"/>
</dbReference>
<dbReference type="Gene3D" id="3.40.190.10">
    <property type="entry name" value="Periplasmic binding protein-like II"/>
    <property type="match status" value="1"/>
</dbReference>
<dbReference type="FunFam" id="3.40.50.2300:FF:000081">
    <property type="entry name" value="Glutamate receptor"/>
    <property type="match status" value="1"/>
</dbReference>
<evidence type="ECO:0000256" key="2">
    <source>
        <dbReference type="ARBA" id="ARBA00011095"/>
    </source>
</evidence>
<evidence type="ECO:0000256" key="4">
    <source>
        <dbReference type="ARBA" id="ARBA00022989"/>
    </source>
</evidence>
<dbReference type="Gene3D" id="3.40.50.2300">
    <property type="match status" value="2"/>
</dbReference>
<dbReference type="InterPro" id="IPR001828">
    <property type="entry name" value="ANF_lig-bd_rcpt"/>
</dbReference>
<dbReference type="PANTHER" id="PTHR34836">
    <property type="entry name" value="OS06G0188250 PROTEIN"/>
    <property type="match status" value="1"/>
</dbReference>
<dbReference type="Pfam" id="PF01094">
    <property type="entry name" value="ANF_receptor"/>
    <property type="match status" value="1"/>
</dbReference>
<name>A0A835H1F0_9MAGN</name>
<organism evidence="10 11">
    <name type="scientific">Coptis chinensis</name>
    <dbReference type="NCBI Taxonomy" id="261450"/>
    <lineage>
        <taxon>Eukaryota</taxon>
        <taxon>Viridiplantae</taxon>
        <taxon>Streptophyta</taxon>
        <taxon>Embryophyta</taxon>
        <taxon>Tracheophyta</taxon>
        <taxon>Spermatophyta</taxon>
        <taxon>Magnoliopsida</taxon>
        <taxon>Ranunculales</taxon>
        <taxon>Ranunculaceae</taxon>
        <taxon>Coptidoideae</taxon>
        <taxon>Coptis</taxon>
    </lineage>
</organism>
<dbReference type="EMBL" id="JADFTS010000009">
    <property type="protein sequence ID" value="KAF9588973.1"/>
    <property type="molecule type" value="Genomic_DNA"/>
</dbReference>
<evidence type="ECO:0000256" key="5">
    <source>
        <dbReference type="ARBA" id="ARBA00023136"/>
    </source>
</evidence>
<dbReference type="GO" id="GO:0016020">
    <property type="term" value="C:membrane"/>
    <property type="evidence" value="ECO:0007669"/>
    <property type="project" value="UniProtKB-SubCell"/>
</dbReference>
<keyword evidence="11" id="KW-1185">Reference proteome</keyword>
<comment type="subcellular location">
    <subcellularLocation>
        <location evidence="1">Membrane</location>
        <topology evidence="1">Multi-pass membrane protein</topology>
    </subcellularLocation>
</comment>